<dbReference type="PROSITE" id="PS00973">
    <property type="entry name" value="USP_2"/>
    <property type="match status" value="1"/>
</dbReference>
<dbReference type="PROSITE" id="PS00972">
    <property type="entry name" value="USP_1"/>
    <property type="match status" value="1"/>
</dbReference>
<dbReference type="PROSITE" id="PS50235">
    <property type="entry name" value="USP_3"/>
    <property type="match status" value="1"/>
</dbReference>
<reference evidence="7" key="1">
    <citation type="journal article" date="2013" name="Nat. Genet.">
        <title>The Capsella rubella genome and the genomic consequences of rapid mating system evolution.</title>
        <authorList>
            <person name="Slotte T."/>
            <person name="Hazzouri K.M."/>
            <person name="Agren J.A."/>
            <person name="Koenig D."/>
            <person name="Maumus F."/>
            <person name="Guo Y.L."/>
            <person name="Steige K."/>
            <person name="Platts A.E."/>
            <person name="Escobar J.S."/>
            <person name="Newman L.K."/>
            <person name="Wang W."/>
            <person name="Mandakova T."/>
            <person name="Vello E."/>
            <person name="Smith L.M."/>
            <person name="Henz S.R."/>
            <person name="Steffen J."/>
            <person name="Takuno S."/>
            <person name="Brandvain Y."/>
            <person name="Coop G."/>
            <person name="Andolfatto P."/>
            <person name="Hu T.T."/>
            <person name="Blanchette M."/>
            <person name="Clark R.M."/>
            <person name="Quesneville H."/>
            <person name="Nordborg M."/>
            <person name="Gaut B.S."/>
            <person name="Lysak M.A."/>
            <person name="Jenkins J."/>
            <person name="Grimwood J."/>
            <person name="Chapman J."/>
            <person name="Prochnik S."/>
            <person name="Shu S."/>
            <person name="Rokhsar D."/>
            <person name="Schmutz J."/>
            <person name="Weigel D."/>
            <person name="Wright S.I."/>
        </authorList>
    </citation>
    <scope>NUCLEOTIDE SEQUENCE [LARGE SCALE GENOMIC DNA]</scope>
    <source>
        <strain evidence="7">cv. Monte Gargano</strain>
    </source>
</reference>
<evidence type="ECO:0000259" key="4">
    <source>
        <dbReference type="PROSITE" id="PS50235"/>
    </source>
</evidence>
<dbReference type="GO" id="GO:0006508">
    <property type="term" value="P:proteolysis"/>
    <property type="evidence" value="ECO:0007669"/>
    <property type="project" value="UniProtKB-KW"/>
</dbReference>
<proteinExistence type="inferred from homology"/>
<evidence type="ECO:0000256" key="1">
    <source>
        <dbReference type="ARBA" id="ARBA00009085"/>
    </source>
</evidence>
<dbReference type="InterPro" id="IPR001394">
    <property type="entry name" value="Peptidase_C19_UCH"/>
</dbReference>
<feature type="domain" description="DUSP" evidence="5">
    <location>
        <begin position="17"/>
        <end position="132"/>
    </location>
</feature>
<evidence type="ECO:0000256" key="3">
    <source>
        <dbReference type="RuleBase" id="RU366025"/>
    </source>
</evidence>
<dbReference type="Pfam" id="PF06337">
    <property type="entry name" value="DUSP"/>
    <property type="match status" value="1"/>
</dbReference>
<keyword evidence="3" id="KW-0378">Hydrolase</keyword>
<keyword evidence="3" id="KW-0788">Thiol protease</keyword>
<dbReference type="Gene3D" id="3.10.20.90">
    <property type="entry name" value="Phosphatidylinositol 3-kinase Catalytic Subunit, Chain A, domain 1"/>
    <property type="match status" value="1"/>
</dbReference>
<dbReference type="EMBL" id="KB870805">
    <property type="protein sequence ID" value="EOA37360.1"/>
    <property type="molecule type" value="Genomic_DNA"/>
</dbReference>
<dbReference type="SUPFAM" id="SSF54001">
    <property type="entry name" value="Cysteine proteinases"/>
    <property type="match status" value="1"/>
</dbReference>
<comment type="catalytic activity">
    <reaction evidence="3">
        <text>Thiol-dependent hydrolysis of ester, thioester, amide, peptide and isopeptide bonds formed by the C-terminal Gly of ubiquitin (a 76-residue protein attached to proteins as an intracellular targeting signal).</text>
        <dbReference type="EC" id="3.4.19.12"/>
    </reaction>
</comment>
<organism evidence="6 7">
    <name type="scientific">Capsella rubella</name>
    <dbReference type="NCBI Taxonomy" id="81985"/>
    <lineage>
        <taxon>Eukaryota</taxon>
        <taxon>Viridiplantae</taxon>
        <taxon>Streptophyta</taxon>
        <taxon>Embryophyta</taxon>
        <taxon>Tracheophyta</taxon>
        <taxon>Spermatophyta</taxon>
        <taxon>Magnoliopsida</taxon>
        <taxon>eudicotyledons</taxon>
        <taxon>Gunneridae</taxon>
        <taxon>Pentapetalae</taxon>
        <taxon>rosids</taxon>
        <taxon>malvids</taxon>
        <taxon>Brassicales</taxon>
        <taxon>Brassicaceae</taxon>
        <taxon>Camelineae</taxon>
        <taxon>Capsella</taxon>
    </lineage>
</organism>
<dbReference type="GO" id="GO:0016579">
    <property type="term" value="P:protein deubiquitination"/>
    <property type="evidence" value="ECO:0007669"/>
    <property type="project" value="InterPro"/>
</dbReference>
<dbReference type="InterPro" id="IPR038765">
    <property type="entry name" value="Papain-like_cys_pep_sf"/>
</dbReference>
<dbReference type="InterPro" id="IPR035927">
    <property type="entry name" value="DUSP-like_sf"/>
</dbReference>
<dbReference type="SMART" id="SM00695">
    <property type="entry name" value="DUSP"/>
    <property type="match status" value="1"/>
</dbReference>
<keyword evidence="3" id="KW-0645">Protease</keyword>
<dbReference type="PANTHER" id="PTHR21646:SF83">
    <property type="entry name" value="UBIQUITIN CARBOXYL-TERMINAL HYDROLASE 11-RELATED"/>
    <property type="match status" value="1"/>
</dbReference>
<dbReference type="InterPro" id="IPR028889">
    <property type="entry name" value="USP"/>
</dbReference>
<dbReference type="SUPFAM" id="SSF143791">
    <property type="entry name" value="DUSP-like"/>
    <property type="match status" value="1"/>
</dbReference>
<dbReference type="PROSITE" id="PS51283">
    <property type="entry name" value="DUSP"/>
    <property type="match status" value="1"/>
</dbReference>
<dbReference type="CDD" id="cd02674">
    <property type="entry name" value="Peptidase_C19R"/>
    <property type="match status" value="1"/>
</dbReference>
<evidence type="ECO:0000313" key="6">
    <source>
        <dbReference type="EMBL" id="EOA37360.1"/>
    </source>
</evidence>
<keyword evidence="3" id="KW-0833">Ubl conjugation pathway</keyword>
<dbReference type="InterPro" id="IPR050185">
    <property type="entry name" value="Ub_carboxyl-term_hydrolase"/>
</dbReference>
<dbReference type="InterPro" id="IPR018200">
    <property type="entry name" value="USP_CS"/>
</dbReference>
<dbReference type="Gene3D" id="3.30.2230.10">
    <property type="entry name" value="DUSP-like"/>
    <property type="match status" value="1"/>
</dbReference>
<dbReference type="AlphaFoldDB" id="R0IG83"/>
<feature type="domain" description="USP" evidence="4">
    <location>
        <begin position="301"/>
        <end position="864"/>
    </location>
</feature>
<evidence type="ECO:0000259" key="5">
    <source>
        <dbReference type="PROSITE" id="PS51283"/>
    </source>
</evidence>
<dbReference type="eggNOG" id="KOG1870">
    <property type="taxonomic scope" value="Eukaryota"/>
</dbReference>
<dbReference type="Gene3D" id="3.90.70.10">
    <property type="entry name" value="Cysteine proteinases"/>
    <property type="match status" value="2"/>
</dbReference>
<sequence>YDDKHNSESIRVCEFPCTPQEERRIVTELISEAEADLKEGNLYFVISNRWYTSWKRFVGLLTEEILSKEPSEARRPGPIDNYDIIESENKASDPQLRMMLEEGVDYALVPQKVWTKLVEWYKGGPPIQRKMIRQGFYSKSFSVEVYPLYLKLRDSRDESTTIIRLSKQASIGQLYDMVCVIRGVAKDKARIWGYFENKKNVILDPSSAKSLEESCLQPNQNILLEVDGSTPSQIDMSLVKNKLSLVPIEPTSSDAMDIEHGGGTTSYGHSNGSKYSLFGRNTLEDVFFSNTFRERERRGLRGLQNLGNTCFMNSTLQCLAHTPPIVEYFMQDYSYDINAENPLGMHGELAIEFGKLLRGLWSTGDNTIAPGAFKTKLARFAPQFSGYNQHDSQEMLAFLLDGLHEDLNRVKIKPYIEAKESDGHQDDEVAEEMWKYHKSRNDSVIVDVYQGQYKSTLVCPNCEKVSLTFDPFMYLSLPLPASLSRSMTVTVFYCNGSRLPMPYTVTVPRYGTCKDLTNALGIACCLKNDESLLLVEVFEHKVFKYFENPMELLSKIKGNNQIVAYRFNQIHKGPGQVKLEIIHGEQEKLASLFGTPFVIYINQEPLLGTEIAASISRLLSPLTRVHMPSIFPSGNKNGHNPYIVDESSKDAKIEDNVVDDKELSFNLLLLDHHSSDLKPLESYSIVNPHKYDSDYLNDLPMVHKRNFLAKMTRQEEVSLFSCLESFLEEEPLGQDNMWYCPGCKEHRQANKKLDLWKLPDVLVFHLKRFTYKTHFRKKIDTLVNFPIHDLNLSKYVKNKDGQIYLYNLYAIINHHGGMGYGHYTAYVKLMDENKWYHFDDSRVSAVNESVIKTSAAYVLFYQRVKSVLET</sequence>
<dbReference type="Pfam" id="PF00443">
    <property type="entry name" value="UCH"/>
    <property type="match status" value="1"/>
</dbReference>
<gene>
    <name evidence="6" type="ORF">CARUB_v10011117mg</name>
</gene>
<evidence type="ECO:0000256" key="2">
    <source>
        <dbReference type="ARBA" id="ARBA00037450"/>
    </source>
</evidence>
<dbReference type="InterPro" id="IPR006615">
    <property type="entry name" value="Pept_C19_DUSP"/>
</dbReference>
<evidence type="ECO:0000313" key="7">
    <source>
        <dbReference type="Proteomes" id="UP000029121"/>
    </source>
</evidence>
<comment type="function">
    <text evidence="2 3">Recognizes and hydrolyzes the peptide bond at the C-terminal Gly of ubiquitin. Involved in the processing of poly-ubiquitin precursors as well as that of ubiquitinated proteins.</text>
</comment>
<keyword evidence="7" id="KW-1185">Reference proteome</keyword>
<name>R0IG83_9BRAS</name>
<feature type="non-terminal residue" evidence="6">
    <location>
        <position position="1"/>
    </location>
</feature>
<accession>R0IG83</accession>
<dbReference type="PANTHER" id="PTHR21646">
    <property type="entry name" value="UBIQUITIN CARBOXYL-TERMINAL HYDROLASE"/>
    <property type="match status" value="1"/>
</dbReference>
<dbReference type="Proteomes" id="UP000029121">
    <property type="component" value="Unassembled WGS sequence"/>
</dbReference>
<dbReference type="GO" id="GO:0004843">
    <property type="term" value="F:cysteine-type deubiquitinase activity"/>
    <property type="evidence" value="ECO:0007669"/>
    <property type="project" value="UniProtKB-UniRule"/>
</dbReference>
<protein>
    <recommendedName>
        <fullName evidence="3">Ubiquitin carboxyl-terminal hydrolase</fullName>
        <ecNumber evidence="3">3.4.19.12</ecNumber>
    </recommendedName>
</protein>
<comment type="similarity">
    <text evidence="1 3">Belongs to the peptidase C19 family.</text>
</comment>
<dbReference type="STRING" id="81985.R0IG83"/>
<dbReference type="EC" id="3.4.19.12" evidence="3"/>